<dbReference type="EMBL" id="JAQIZZ010000002">
    <property type="protein sequence ID" value="KAJ5552294.1"/>
    <property type="molecule type" value="Genomic_DNA"/>
</dbReference>
<evidence type="ECO:0000313" key="2">
    <source>
        <dbReference type="Proteomes" id="UP001220324"/>
    </source>
</evidence>
<dbReference type="Gene3D" id="2.70.50.70">
    <property type="match status" value="1"/>
</dbReference>
<comment type="caution">
    <text evidence="1">The sequence shown here is derived from an EMBL/GenBank/DDBJ whole genome shotgun (WGS) entry which is preliminary data.</text>
</comment>
<evidence type="ECO:0000313" key="1">
    <source>
        <dbReference type="EMBL" id="KAJ5552294.1"/>
    </source>
</evidence>
<gene>
    <name evidence="1" type="ORF">N7494_001672</name>
</gene>
<name>A0AAD6GI25_9EURO</name>
<reference evidence="1 2" key="1">
    <citation type="journal article" date="2023" name="IMA Fungus">
        <title>Comparative genomic study of the Penicillium genus elucidates a diverse pangenome and 15 lateral gene transfer events.</title>
        <authorList>
            <person name="Petersen C."/>
            <person name="Sorensen T."/>
            <person name="Nielsen M.R."/>
            <person name="Sondergaard T.E."/>
            <person name="Sorensen J.L."/>
            <person name="Fitzpatrick D.A."/>
            <person name="Frisvad J.C."/>
            <person name="Nielsen K.L."/>
        </authorList>
    </citation>
    <scope>NUCLEOTIDE SEQUENCE [LARGE SCALE GENOMIC DNA]</scope>
    <source>
        <strain evidence="1 2">IBT 35679</strain>
    </source>
</reference>
<proteinExistence type="predicted"/>
<accession>A0AAD6GI25</accession>
<dbReference type="Proteomes" id="UP001220324">
    <property type="component" value="Unassembled WGS sequence"/>
</dbReference>
<protein>
    <submittedName>
        <fullName evidence="1">Uncharacterized protein</fullName>
    </submittedName>
</protein>
<keyword evidence="2" id="KW-1185">Reference proteome</keyword>
<organism evidence="1 2">
    <name type="scientific">Penicillium frequentans</name>
    <dbReference type="NCBI Taxonomy" id="3151616"/>
    <lineage>
        <taxon>Eukaryota</taxon>
        <taxon>Fungi</taxon>
        <taxon>Dikarya</taxon>
        <taxon>Ascomycota</taxon>
        <taxon>Pezizomycotina</taxon>
        <taxon>Eurotiomycetes</taxon>
        <taxon>Eurotiomycetidae</taxon>
        <taxon>Eurotiales</taxon>
        <taxon>Aspergillaceae</taxon>
        <taxon>Penicillium</taxon>
    </lineage>
</organism>
<sequence length="140" mass="15290">MYGEVEFYFECAQTEVESESIVTPGPNVKIKGVYMGYGSGNLIYTYRDWIVSYYAWPKAITWFGLTQCYDFGSFTRYLASYAMVASSFSKLTSTPLVRAQAIITLAGTANTALEQAVSTQAVFTETLAASRMIGPGCGGD</sequence>
<dbReference type="AlphaFoldDB" id="A0AAD6GI25"/>